<dbReference type="PANTHER" id="PTHR21213">
    <property type="entry name" value="GEO09665P1-RELATED"/>
    <property type="match status" value="1"/>
</dbReference>
<keyword evidence="3" id="KW-0963">Cytoplasm</keyword>
<name>A0A1D1ZRX0_AUXPR</name>
<sequence length="102" mass="10612">MGKAKPAHHTSAELRAKARAATQNVGGGAAGKVDRLGGQAGHQKFRCTVCGQSAPDIKTAQIHFEAKHPKMPWDPVAAVANVHELHGGVTTKGVAVRGSMKK</sequence>
<evidence type="ECO:0000256" key="4">
    <source>
        <dbReference type="ARBA" id="ARBA00023242"/>
    </source>
</evidence>
<dbReference type="EMBL" id="GDKF01008983">
    <property type="protein sequence ID" value="JAT69639.1"/>
    <property type="molecule type" value="Transcribed_RNA"/>
</dbReference>
<evidence type="ECO:0000256" key="5">
    <source>
        <dbReference type="SAM" id="MobiDB-lite"/>
    </source>
</evidence>
<comment type="subcellular location">
    <subcellularLocation>
        <location evidence="2">Cytoplasm</location>
    </subcellularLocation>
    <subcellularLocation>
        <location evidence="1">Nucleus</location>
    </subcellularLocation>
</comment>
<evidence type="ECO:0000256" key="3">
    <source>
        <dbReference type="ARBA" id="ARBA00022490"/>
    </source>
</evidence>
<gene>
    <name evidence="7" type="ORF">g.6174</name>
    <name evidence="6" type="ORF">g.6175</name>
</gene>
<keyword evidence="4" id="KW-0539">Nucleus</keyword>
<dbReference type="GO" id="GO:0005737">
    <property type="term" value="C:cytoplasm"/>
    <property type="evidence" value="ECO:0007669"/>
    <property type="project" value="UniProtKB-SubCell"/>
</dbReference>
<dbReference type="GO" id="GO:0005634">
    <property type="term" value="C:nucleus"/>
    <property type="evidence" value="ECO:0007669"/>
    <property type="project" value="UniProtKB-SubCell"/>
</dbReference>
<proteinExistence type="predicted"/>
<accession>A0A1D1ZRX0</accession>
<protein>
    <submittedName>
        <fullName evidence="6">Uncharacterized protein</fullName>
    </submittedName>
</protein>
<evidence type="ECO:0000256" key="1">
    <source>
        <dbReference type="ARBA" id="ARBA00004123"/>
    </source>
</evidence>
<evidence type="ECO:0000313" key="7">
    <source>
        <dbReference type="EMBL" id="JAT72336.1"/>
    </source>
</evidence>
<reference evidence="6" key="1">
    <citation type="submission" date="2015-08" db="EMBL/GenBank/DDBJ databases">
        <authorList>
            <person name="Babu N.S."/>
            <person name="Beckwith C.J."/>
            <person name="Beseler K.G."/>
            <person name="Brison A."/>
            <person name="Carone J.V."/>
            <person name="Caskin T.P."/>
            <person name="Diamond M."/>
            <person name="Durham M.E."/>
            <person name="Foxe J.M."/>
            <person name="Go M."/>
            <person name="Henderson B.A."/>
            <person name="Jones I.B."/>
            <person name="McGettigan J.A."/>
            <person name="Micheletti S.J."/>
            <person name="Nasrallah M.E."/>
            <person name="Ortiz D."/>
            <person name="Piller C.R."/>
            <person name="Privatt S.R."/>
            <person name="Schneider S.L."/>
            <person name="Sharp S."/>
            <person name="Smith T.C."/>
            <person name="Stanton J.D."/>
            <person name="Ullery H.E."/>
            <person name="Wilson R.J."/>
            <person name="Serrano M.G."/>
            <person name="Buck G."/>
            <person name="Lee V."/>
            <person name="Wang Y."/>
            <person name="Carvalho R."/>
            <person name="Voegtly L."/>
            <person name="Shi R."/>
            <person name="Duckworth R."/>
            <person name="Johnson A."/>
            <person name="Loviza R."/>
            <person name="Walstead R."/>
            <person name="Shah Z."/>
            <person name="Kiflezghi M."/>
            <person name="Wade K."/>
            <person name="Ball S.L."/>
            <person name="Bradley K.W."/>
            <person name="Asai D.J."/>
            <person name="Bowman C.A."/>
            <person name="Russell D.A."/>
            <person name="Pope W.H."/>
            <person name="Jacobs-Sera D."/>
            <person name="Hendrix R.W."/>
            <person name="Hatfull G.F."/>
        </authorList>
    </citation>
    <scope>NUCLEOTIDE SEQUENCE</scope>
</reference>
<dbReference type="SUPFAM" id="SSF118359">
    <property type="entry name" value="Expressed protein At2g23090/F21P24.15"/>
    <property type="match status" value="1"/>
</dbReference>
<feature type="region of interest" description="Disordered" evidence="5">
    <location>
        <begin position="1"/>
        <end position="38"/>
    </location>
</feature>
<dbReference type="AlphaFoldDB" id="A0A1D1ZRX0"/>
<organism evidence="6">
    <name type="scientific">Auxenochlorella protothecoides</name>
    <name type="common">Green microalga</name>
    <name type="synonym">Chlorella protothecoides</name>
    <dbReference type="NCBI Taxonomy" id="3075"/>
    <lineage>
        <taxon>Eukaryota</taxon>
        <taxon>Viridiplantae</taxon>
        <taxon>Chlorophyta</taxon>
        <taxon>core chlorophytes</taxon>
        <taxon>Trebouxiophyceae</taxon>
        <taxon>Chlorellales</taxon>
        <taxon>Chlorellaceae</taxon>
        <taxon>Auxenochlorella</taxon>
    </lineage>
</organism>
<evidence type="ECO:0000313" key="6">
    <source>
        <dbReference type="EMBL" id="JAT69639.1"/>
    </source>
</evidence>
<evidence type="ECO:0000256" key="2">
    <source>
        <dbReference type="ARBA" id="ARBA00004496"/>
    </source>
</evidence>
<dbReference type="PANTHER" id="PTHR21213:SF0">
    <property type="entry name" value="ZINC FINGER PROTEIN 706"/>
    <property type="match status" value="1"/>
</dbReference>
<dbReference type="EMBL" id="GDKF01006286">
    <property type="protein sequence ID" value="JAT72336.1"/>
    <property type="molecule type" value="Transcribed_RNA"/>
</dbReference>
<dbReference type="InterPro" id="IPR045230">
    <property type="entry name" value="MBS1/2-like"/>
</dbReference>